<comment type="caution">
    <text evidence="3">The sequence shown here is derived from an EMBL/GenBank/DDBJ whole genome shotgun (WGS) entry which is preliminary data.</text>
</comment>
<sequence>MAATPDMRASDGDRDRVAAALREHVAEGRLSVEEFNERLEQLYRSRTYGELATLTADLPEMDLHRLPAAAKADPPPPARRNKARTAVKVAWATWASAVAVNWVVWLIIGITGGHFVYPWPLWVMGPWGTVLLVGTVFGTIGQSRPRR</sequence>
<dbReference type="Pfam" id="PF08044">
    <property type="entry name" value="DUF1707"/>
    <property type="match status" value="1"/>
</dbReference>
<feature type="transmembrane region" description="Helical" evidence="1">
    <location>
        <begin position="89"/>
        <end position="113"/>
    </location>
</feature>
<evidence type="ECO:0000256" key="1">
    <source>
        <dbReference type="SAM" id="Phobius"/>
    </source>
</evidence>
<dbReference type="PANTHER" id="PTHR40763">
    <property type="entry name" value="MEMBRANE PROTEIN-RELATED"/>
    <property type="match status" value="1"/>
</dbReference>
<evidence type="ECO:0000259" key="2">
    <source>
        <dbReference type="Pfam" id="PF08044"/>
    </source>
</evidence>
<dbReference type="RefSeq" id="WP_204284270.1">
    <property type="nucleotide sequence ID" value="NZ_BAABEJ010000003.1"/>
</dbReference>
<name>A0ABQ4F7R2_9ACTN</name>
<dbReference type="InterPro" id="IPR012551">
    <property type="entry name" value="DUF1707_SHOCT-like"/>
</dbReference>
<dbReference type="Proteomes" id="UP000651728">
    <property type="component" value="Unassembled WGS sequence"/>
</dbReference>
<accession>A0ABQ4F7R2</accession>
<keyword evidence="4" id="KW-1185">Reference proteome</keyword>
<keyword evidence="1" id="KW-0472">Membrane</keyword>
<keyword evidence="1" id="KW-0812">Transmembrane</keyword>
<feature type="transmembrane region" description="Helical" evidence="1">
    <location>
        <begin position="119"/>
        <end position="140"/>
    </location>
</feature>
<organism evidence="3 4">
    <name type="scientific">Microbispora amethystogenes</name>
    <dbReference type="NCBI Taxonomy" id="1427754"/>
    <lineage>
        <taxon>Bacteria</taxon>
        <taxon>Bacillati</taxon>
        <taxon>Actinomycetota</taxon>
        <taxon>Actinomycetes</taxon>
        <taxon>Streptosporangiales</taxon>
        <taxon>Streptosporangiaceae</taxon>
        <taxon>Microbispora</taxon>
    </lineage>
</organism>
<dbReference type="PANTHER" id="PTHR40763:SF4">
    <property type="entry name" value="DUF1707 DOMAIN-CONTAINING PROTEIN"/>
    <property type="match status" value="1"/>
</dbReference>
<reference evidence="3 4" key="1">
    <citation type="submission" date="2021-01" db="EMBL/GenBank/DDBJ databases">
        <title>Whole genome shotgun sequence of Microbispora amethystogenes NBRC 101907.</title>
        <authorList>
            <person name="Komaki H."/>
            <person name="Tamura T."/>
        </authorList>
    </citation>
    <scope>NUCLEOTIDE SEQUENCE [LARGE SCALE GENOMIC DNA]</scope>
    <source>
        <strain evidence="3 4">NBRC 101907</strain>
    </source>
</reference>
<keyword evidence="1" id="KW-1133">Transmembrane helix</keyword>
<gene>
    <name evidence="3" type="ORF">Mam01_09820</name>
</gene>
<evidence type="ECO:0000313" key="3">
    <source>
        <dbReference type="EMBL" id="GIH30818.1"/>
    </source>
</evidence>
<feature type="domain" description="DUF1707" evidence="2">
    <location>
        <begin position="7"/>
        <end position="59"/>
    </location>
</feature>
<evidence type="ECO:0000313" key="4">
    <source>
        <dbReference type="Proteomes" id="UP000651728"/>
    </source>
</evidence>
<dbReference type="EMBL" id="BOOB01000007">
    <property type="protein sequence ID" value="GIH30818.1"/>
    <property type="molecule type" value="Genomic_DNA"/>
</dbReference>
<proteinExistence type="predicted"/>
<protein>
    <recommendedName>
        <fullName evidence="2">DUF1707 domain-containing protein</fullName>
    </recommendedName>
</protein>